<evidence type="ECO:0000313" key="1">
    <source>
        <dbReference type="Proteomes" id="UP000887540"/>
    </source>
</evidence>
<keyword evidence="1" id="KW-1185">Reference proteome</keyword>
<protein>
    <submittedName>
        <fullName evidence="2">Uncharacterized protein</fullName>
    </submittedName>
</protein>
<evidence type="ECO:0000313" key="2">
    <source>
        <dbReference type="WBParaSite" id="ACRNAN_scaffold1767.g32907.t1"/>
    </source>
</evidence>
<proteinExistence type="predicted"/>
<dbReference type="WBParaSite" id="ACRNAN_scaffold1767.g32907.t1">
    <property type="protein sequence ID" value="ACRNAN_scaffold1767.g32907.t1"/>
    <property type="gene ID" value="ACRNAN_scaffold1767.g32907"/>
</dbReference>
<dbReference type="Proteomes" id="UP000887540">
    <property type="component" value="Unplaced"/>
</dbReference>
<accession>A0A914D1X2</accession>
<name>A0A914D1X2_9BILA</name>
<dbReference type="AlphaFoldDB" id="A0A914D1X2"/>
<organism evidence="1 2">
    <name type="scientific">Acrobeloides nanus</name>
    <dbReference type="NCBI Taxonomy" id="290746"/>
    <lineage>
        <taxon>Eukaryota</taxon>
        <taxon>Metazoa</taxon>
        <taxon>Ecdysozoa</taxon>
        <taxon>Nematoda</taxon>
        <taxon>Chromadorea</taxon>
        <taxon>Rhabditida</taxon>
        <taxon>Tylenchina</taxon>
        <taxon>Cephalobomorpha</taxon>
        <taxon>Cephaloboidea</taxon>
        <taxon>Cephalobidae</taxon>
        <taxon>Acrobeloides</taxon>
    </lineage>
</organism>
<sequence>MHRINQWVPDKQPSLCARLYCKCSCNHKPTNDLNSPRNPSWSDDDMSEYKPNFYEIEETITNPNNSSNQYYMNPNYPESGIFSSNSSSDLHSMASSSNLLAELDHDYMNFREPRLIKTCFSQKFEPCNVTIDEKDFHKKLTRAPKAKHNLNGNYMKSKLFKDLNDFIMNNELNSSLVYKTITSVLNARNLEDSWTIAQKVLYMGLKVTKLLLKEEIFGQLDDELESHIEDIESTISYLNLYLSDCSLKRTAKKEEAELVTRKVSPTKISSPLNNQMALAFFITGTDNNQDHVKISHSKNGCHGISSTKRLCYTTTGNFCGTN</sequence>
<reference evidence="2" key="1">
    <citation type="submission" date="2022-11" db="UniProtKB">
        <authorList>
            <consortium name="WormBaseParasite"/>
        </authorList>
    </citation>
    <scope>IDENTIFICATION</scope>
</reference>